<feature type="binding site" evidence="5">
    <location>
        <position position="169"/>
    </location>
    <ligand>
        <name>dimethylallyl phosphate</name>
        <dbReference type="ChEBI" id="CHEBI:88052"/>
    </ligand>
</feature>
<keyword evidence="8" id="KW-1185">Reference proteome</keyword>
<dbReference type="NCBIfam" id="TIGR00421">
    <property type="entry name" value="ubiX_pad"/>
    <property type="match status" value="1"/>
</dbReference>
<reference evidence="7 8" key="1">
    <citation type="submission" date="2017-06" db="EMBL/GenBank/DDBJ databases">
        <authorList>
            <person name="Kim H.J."/>
            <person name="Triplett B.A."/>
        </authorList>
    </citation>
    <scope>NUCLEOTIDE SEQUENCE [LARGE SCALE GENOMIC DNA]</scope>
    <source>
        <strain evidence="7 8">DSM 18704</strain>
    </source>
</reference>
<evidence type="ECO:0000256" key="1">
    <source>
        <dbReference type="ARBA" id="ARBA00022602"/>
    </source>
</evidence>
<dbReference type="EC" id="2.5.1.129" evidence="5"/>
<keyword evidence="4 5" id="KW-0808">Transferase</keyword>
<protein>
    <recommendedName>
        <fullName evidence="5">Flavin prenyltransferase UbiX</fullName>
        <ecNumber evidence="5">2.5.1.129</ecNumber>
    </recommendedName>
</protein>
<feature type="domain" description="Flavoprotein" evidence="6">
    <location>
        <begin position="10"/>
        <end position="188"/>
    </location>
</feature>
<organism evidence="7 8">
    <name type="scientific">Granulicella rosea</name>
    <dbReference type="NCBI Taxonomy" id="474952"/>
    <lineage>
        <taxon>Bacteria</taxon>
        <taxon>Pseudomonadati</taxon>
        <taxon>Acidobacteriota</taxon>
        <taxon>Terriglobia</taxon>
        <taxon>Terriglobales</taxon>
        <taxon>Acidobacteriaceae</taxon>
        <taxon>Granulicella</taxon>
    </lineage>
</organism>
<keyword evidence="1 5" id="KW-0637">Prenyltransferase</keyword>
<sequence length="213" mass="23202">MSSSRQYPQNLTLAATGASGAVFTVEMLRALEADERVIRVNFVVSDSCLRVLAEELQIAGRNDLVERLIGRPSTKIQQHTNVDIGANIASGSYPSDGMIVLPCSMGTLAGIANGMAGNLIERAADVCLKERRSLLLCIRETPFNRIHLRNMTLAAEAGAVIYPVMPTLYNLPQSTSEMAKQFVQRVLAHVGLPQAGAYQWRSDEEAGTRDQEL</sequence>
<evidence type="ECO:0000256" key="4">
    <source>
        <dbReference type="ARBA" id="ARBA00022679"/>
    </source>
</evidence>
<evidence type="ECO:0000256" key="3">
    <source>
        <dbReference type="ARBA" id="ARBA00022643"/>
    </source>
</evidence>
<comment type="similarity">
    <text evidence="5">Belongs to the UbiX/PAD1 family.</text>
</comment>
<dbReference type="InterPro" id="IPR004507">
    <property type="entry name" value="UbiX-like"/>
</dbReference>
<feature type="binding site" evidence="5">
    <location>
        <begin position="17"/>
        <end position="19"/>
    </location>
    <ligand>
        <name>FMN</name>
        <dbReference type="ChEBI" id="CHEBI:58210"/>
    </ligand>
</feature>
<evidence type="ECO:0000313" key="7">
    <source>
        <dbReference type="EMBL" id="SNS95396.1"/>
    </source>
</evidence>
<dbReference type="AlphaFoldDB" id="A0A239INP5"/>
<dbReference type="GO" id="GO:0106141">
    <property type="term" value="F:flavin prenyltransferase activity"/>
    <property type="evidence" value="ECO:0007669"/>
    <property type="project" value="UniProtKB-EC"/>
</dbReference>
<feature type="binding site" evidence="5">
    <location>
        <position position="45"/>
    </location>
    <ligand>
        <name>FMN</name>
        <dbReference type="ChEBI" id="CHEBI:58210"/>
    </ligand>
</feature>
<dbReference type="Proteomes" id="UP000198356">
    <property type="component" value="Unassembled WGS sequence"/>
</dbReference>
<dbReference type="RefSeq" id="WP_089408328.1">
    <property type="nucleotide sequence ID" value="NZ_FZOU01000003.1"/>
</dbReference>
<evidence type="ECO:0000256" key="2">
    <source>
        <dbReference type="ARBA" id="ARBA00022630"/>
    </source>
</evidence>
<evidence type="ECO:0000313" key="8">
    <source>
        <dbReference type="Proteomes" id="UP000198356"/>
    </source>
</evidence>
<dbReference type="EMBL" id="FZOU01000003">
    <property type="protein sequence ID" value="SNS95396.1"/>
    <property type="molecule type" value="Genomic_DNA"/>
</dbReference>
<dbReference type="InterPro" id="IPR003382">
    <property type="entry name" value="Flavoprotein"/>
</dbReference>
<feature type="binding site" evidence="5">
    <location>
        <position position="185"/>
    </location>
    <ligand>
        <name>dimethylallyl phosphate</name>
        <dbReference type="ChEBI" id="CHEBI:88052"/>
    </ligand>
</feature>
<dbReference type="InterPro" id="IPR036551">
    <property type="entry name" value="Flavin_trans-like"/>
</dbReference>
<comment type="caution">
    <text evidence="5">Lacks conserved residue(s) required for the propagation of feature annotation.</text>
</comment>
<dbReference type="OrthoDB" id="9781577at2"/>
<proteinExistence type="inferred from homology"/>
<accession>A0A239INP5</accession>
<keyword evidence="3 5" id="KW-0288">FMN</keyword>
<feature type="binding site" evidence="5">
    <location>
        <begin position="104"/>
        <end position="107"/>
    </location>
    <ligand>
        <name>FMN</name>
        <dbReference type="ChEBI" id="CHEBI:58210"/>
    </ligand>
</feature>
<feature type="binding site" evidence="5">
    <location>
        <position position="139"/>
    </location>
    <ligand>
        <name>FMN</name>
        <dbReference type="ChEBI" id="CHEBI:58210"/>
    </ligand>
</feature>
<name>A0A239INP5_9BACT</name>
<keyword evidence="2 5" id="KW-0285">Flavoprotein</keyword>
<dbReference type="SUPFAM" id="SSF52507">
    <property type="entry name" value="Homo-oligomeric flavin-containing Cys decarboxylases, HFCD"/>
    <property type="match status" value="1"/>
</dbReference>
<dbReference type="Gene3D" id="3.40.50.1950">
    <property type="entry name" value="Flavin prenyltransferase-like"/>
    <property type="match status" value="1"/>
</dbReference>
<comment type="catalytic activity">
    <reaction evidence="5">
        <text>dimethylallyl phosphate + FMNH2 = prenylated FMNH2 + phosphate</text>
        <dbReference type="Rhea" id="RHEA:37743"/>
        <dbReference type="ChEBI" id="CHEBI:43474"/>
        <dbReference type="ChEBI" id="CHEBI:57618"/>
        <dbReference type="ChEBI" id="CHEBI:87467"/>
        <dbReference type="ChEBI" id="CHEBI:88052"/>
        <dbReference type="EC" id="2.5.1.129"/>
    </reaction>
</comment>
<gene>
    <name evidence="5" type="primary">ubiX</name>
    <name evidence="7" type="ORF">SAMN05421770_103209</name>
</gene>
<dbReference type="Pfam" id="PF02441">
    <property type="entry name" value="Flavoprotein"/>
    <property type="match status" value="1"/>
</dbReference>
<dbReference type="HAMAP" id="MF_01984">
    <property type="entry name" value="ubiX_pad"/>
    <property type="match status" value="1"/>
</dbReference>
<comment type="function">
    <text evidence="5">Flavin prenyltransferase that catalyzes the synthesis of the prenylated FMN cofactor (prenyl-FMN) for 4-hydroxy-3-polyprenylbenzoic acid decarboxylase UbiD. The prenyltransferase is metal-independent and links a dimethylallyl moiety from dimethylallyl monophosphate (DMAP) to the flavin N5 and C6 atoms of FMN.</text>
</comment>
<evidence type="ECO:0000256" key="5">
    <source>
        <dbReference type="HAMAP-Rule" id="MF_01984"/>
    </source>
</evidence>
<evidence type="ECO:0000259" key="6">
    <source>
        <dbReference type="Pfam" id="PF02441"/>
    </source>
</evidence>